<dbReference type="AlphaFoldDB" id="A0A935C3B4"/>
<dbReference type="Proteomes" id="UP000633365">
    <property type="component" value="Unassembled WGS sequence"/>
</dbReference>
<evidence type="ECO:0000313" key="2">
    <source>
        <dbReference type="Proteomes" id="UP000633365"/>
    </source>
</evidence>
<dbReference type="RefSeq" id="WP_201427734.1">
    <property type="nucleotide sequence ID" value="NZ_JAEQMG010000099.1"/>
</dbReference>
<evidence type="ECO:0000313" key="1">
    <source>
        <dbReference type="EMBL" id="MBK6088922.1"/>
    </source>
</evidence>
<gene>
    <name evidence="1" type="ORF">JKK62_09735</name>
</gene>
<accession>A0A935C3B4</accession>
<proteinExistence type="predicted"/>
<dbReference type="Gene3D" id="2.30.110.10">
    <property type="entry name" value="Electron Transport, Fmn-binding Protein, Chain A"/>
    <property type="match status" value="1"/>
</dbReference>
<dbReference type="InterPro" id="IPR012349">
    <property type="entry name" value="Split_barrel_FMN-bd"/>
</dbReference>
<dbReference type="SUPFAM" id="SSF50475">
    <property type="entry name" value="FMN-binding split barrel"/>
    <property type="match status" value="1"/>
</dbReference>
<name>A0A935C3B4_9FIRM</name>
<reference evidence="1" key="1">
    <citation type="submission" date="2021-01" db="EMBL/GenBank/DDBJ databases">
        <title>Genome public.</title>
        <authorList>
            <person name="Liu C."/>
            <person name="Sun Q."/>
        </authorList>
    </citation>
    <scope>NUCLEOTIDE SEQUENCE</scope>
    <source>
        <strain evidence="1">M6</strain>
    </source>
</reference>
<comment type="caution">
    <text evidence="1">The sequence shown here is derived from an EMBL/GenBank/DDBJ whole genome shotgun (WGS) entry which is preliminary data.</text>
</comment>
<keyword evidence="2" id="KW-1185">Reference proteome</keyword>
<dbReference type="EMBL" id="JAEQMG010000099">
    <property type="protein sequence ID" value="MBK6088922.1"/>
    <property type="molecule type" value="Genomic_DNA"/>
</dbReference>
<sequence>MTDYENSIRAMIDLFGRDYQFALSTDKNNIPSSRYVDTYFDGESFYVVTYGLSKKAAEIADNPNVSLCCSRMHAFSGKAYNIGHPLIPENAGIRSALTKAFEPWYFKHNNEADENMCYIRIDPTAGFFHKDGTGYKIDFTEKTVKTFPFTFDTVLTEES</sequence>
<organism evidence="1 2">
    <name type="scientific">Ruminococcus difficilis</name>
    <dbReference type="NCBI Taxonomy" id="2763069"/>
    <lineage>
        <taxon>Bacteria</taxon>
        <taxon>Bacillati</taxon>
        <taxon>Bacillota</taxon>
        <taxon>Clostridia</taxon>
        <taxon>Eubacteriales</taxon>
        <taxon>Oscillospiraceae</taxon>
        <taxon>Ruminococcus</taxon>
    </lineage>
</organism>
<protein>
    <submittedName>
        <fullName evidence="1">Pyridoxamine 5'-phosphate oxidase family protein</fullName>
    </submittedName>
</protein>